<evidence type="ECO:0000313" key="7">
    <source>
        <dbReference type="Proteomes" id="UP000012073"/>
    </source>
</evidence>
<evidence type="ECO:0000259" key="5">
    <source>
        <dbReference type="PROSITE" id="PS50893"/>
    </source>
</evidence>
<dbReference type="RefSeq" id="XP_005711360.1">
    <property type="nucleotide sequence ID" value="XM_005711303.1"/>
</dbReference>
<dbReference type="InterPro" id="IPR003439">
    <property type="entry name" value="ABC_transporter-like_ATP-bd"/>
</dbReference>
<dbReference type="PANTHER" id="PTHR43023:SF3">
    <property type="entry name" value="PROTEIN TRIGALACTOSYLDIACYLGLYCEROL 3, CHLOROPLASTIC"/>
    <property type="match status" value="1"/>
</dbReference>
<evidence type="ECO:0000313" key="6">
    <source>
        <dbReference type="EMBL" id="CDF41066.1"/>
    </source>
</evidence>
<name>R7QUB8_CHOCR</name>
<evidence type="ECO:0000256" key="4">
    <source>
        <dbReference type="ARBA" id="ARBA00022840"/>
    </source>
</evidence>
<dbReference type="Gramene" id="CDF41066">
    <property type="protein sequence ID" value="CDF41066"/>
    <property type="gene ID" value="CHC_T00007676001"/>
</dbReference>
<accession>R7QUB8</accession>
<keyword evidence="4" id="KW-0067">ATP-binding</keyword>
<dbReference type="KEGG" id="ccp:CHC_T00007676001"/>
<dbReference type="InterPro" id="IPR017871">
    <property type="entry name" value="ABC_transporter-like_CS"/>
</dbReference>
<dbReference type="Gene3D" id="3.40.50.300">
    <property type="entry name" value="P-loop containing nucleotide triphosphate hydrolases"/>
    <property type="match status" value="2"/>
</dbReference>
<gene>
    <name evidence="6" type="ORF">CHC_T00007676001</name>
</gene>
<dbReference type="GeneID" id="17319069"/>
<dbReference type="SUPFAM" id="SSF52540">
    <property type="entry name" value="P-loop containing nucleoside triphosphate hydrolases"/>
    <property type="match status" value="1"/>
</dbReference>
<sequence length="366" mass="40471">MTSTLPLWSYFVVDILPCECPLLRGRPFSSTSGFLGNGLTHTVPLVLHFRLSTKPVPLSAAITTCRHGRMSLCCRCWHAWVIPGIAPPLRRWPLSLPATSPRRRRRVTAVAEQTRPRIDGKTIKDPGHDPPPFEVELKDVWVALGGKNVLKGLNLNIRKGEATAIIGTSGTGKSTALRVITGLIMPDAGEHAALFDSITVGENVAFGMMRERGARRLPDERIYELVKLYLKRVDMEEAIDKFPEELSGGMKKRASVARAVIHDPEKPETAPDILVYDEPTAGLDPTASTRIENMIRDLQDVCKTCVVVTHQFSTIRRTADRVVLMHEGTVVWDGSVNDLDTTENPYVRQFMSASLHGPLNSADNIL</sequence>
<reference evidence="7" key="1">
    <citation type="journal article" date="2013" name="Proc. Natl. Acad. Sci. U.S.A.">
        <title>Genome structure and metabolic features in the red seaweed Chondrus crispus shed light on evolution of the Archaeplastida.</title>
        <authorList>
            <person name="Collen J."/>
            <person name="Porcel B."/>
            <person name="Carre W."/>
            <person name="Ball S.G."/>
            <person name="Chaparro C."/>
            <person name="Tonon T."/>
            <person name="Barbeyron T."/>
            <person name="Michel G."/>
            <person name="Noel B."/>
            <person name="Valentin K."/>
            <person name="Elias M."/>
            <person name="Artiguenave F."/>
            <person name="Arun A."/>
            <person name="Aury J.M."/>
            <person name="Barbosa-Neto J.F."/>
            <person name="Bothwell J.H."/>
            <person name="Bouget F.Y."/>
            <person name="Brillet L."/>
            <person name="Cabello-Hurtado F."/>
            <person name="Capella-Gutierrez S."/>
            <person name="Charrier B."/>
            <person name="Cladiere L."/>
            <person name="Cock J.M."/>
            <person name="Coelho S.M."/>
            <person name="Colleoni C."/>
            <person name="Czjzek M."/>
            <person name="Da Silva C."/>
            <person name="Delage L."/>
            <person name="Denoeud F."/>
            <person name="Deschamps P."/>
            <person name="Dittami S.M."/>
            <person name="Gabaldon T."/>
            <person name="Gachon C.M."/>
            <person name="Groisillier A."/>
            <person name="Herve C."/>
            <person name="Jabbari K."/>
            <person name="Katinka M."/>
            <person name="Kloareg B."/>
            <person name="Kowalczyk N."/>
            <person name="Labadie K."/>
            <person name="Leblanc C."/>
            <person name="Lopez P.J."/>
            <person name="McLachlan D.H."/>
            <person name="Meslet-Cladiere L."/>
            <person name="Moustafa A."/>
            <person name="Nehr Z."/>
            <person name="Nyvall Collen P."/>
            <person name="Panaud O."/>
            <person name="Partensky F."/>
            <person name="Poulain J."/>
            <person name="Rensing S.A."/>
            <person name="Rousvoal S."/>
            <person name="Samson G."/>
            <person name="Symeonidi A."/>
            <person name="Weissenbach J."/>
            <person name="Zambounis A."/>
            <person name="Wincker P."/>
            <person name="Boyen C."/>
        </authorList>
    </citation>
    <scope>NUCLEOTIDE SEQUENCE [LARGE SCALE GENOMIC DNA]</scope>
    <source>
        <strain evidence="7">cv. Stackhouse</strain>
    </source>
</reference>
<dbReference type="AlphaFoldDB" id="R7QUB8"/>
<dbReference type="GO" id="GO:0005524">
    <property type="term" value="F:ATP binding"/>
    <property type="evidence" value="ECO:0007669"/>
    <property type="project" value="UniProtKB-KW"/>
</dbReference>
<dbReference type="PhylomeDB" id="R7QUB8"/>
<evidence type="ECO:0000256" key="3">
    <source>
        <dbReference type="ARBA" id="ARBA00022741"/>
    </source>
</evidence>
<keyword evidence="3" id="KW-0547">Nucleotide-binding</keyword>
<feature type="domain" description="ABC transporter" evidence="5">
    <location>
        <begin position="135"/>
        <end position="352"/>
    </location>
</feature>
<dbReference type="EMBL" id="HG002301">
    <property type="protein sequence ID" value="CDF41066.1"/>
    <property type="molecule type" value="Genomic_DNA"/>
</dbReference>
<dbReference type="Proteomes" id="UP000012073">
    <property type="component" value="Unassembled WGS sequence"/>
</dbReference>
<dbReference type="PROSITE" id="PS00211">
    <property type="entry name" value="ABC_TRANSPORTER_1"/>
    <property type="match status" value="1"/>
</dbReference>
<dbReference type="GO" id="GO:0016887">
    <property type="term" value="F:ATP hydrolysis activity"/>
    <property type="evidence" value="ECO:0007669"/>
    <property type="project" value="InterPro"/>
</dbReference>
<keyword evidence="2" id="KW-0813">Transport</keyword>
<keyword evidence="7" id="KW-1185">Reference proteome</keyword>
<dbReference type="PROSITE" id="PS50893">
    <property type="entry name" value="ABC_TRANSPORTER_2"/>
    <property type="match status" value="1"/>
</dbReference>
<evidence type="ECO:0000256" key="2">
    <source>
        <dbReference type="ARBA" id="ARBA00022448"/>
    </source>
</evidence>
<evidence type="ECO:0000256" key="1">
    <source>
        <dbReference type="ARBA" id="ARBA00014334"/>
    </source>
</evidence>
<dbReference type="OrthoDB" id="5171at2759"/>
<proteinExistence type="predicted"/>
<dbReference type="PANTHER" id="PTHR43023">
    <property type="entry name" value="PROTEIN TRIGALACTOSYLDIACYLGLYCEROL 3, CHLOROPLASTIC"/>
    <property type="match status" value="1"/>
</dbReference>
<dbReference type="Pfam" id="PF00005">
    <property type="entry name" value="ABC_tran"/>
    <property type="match status" value="1"/>
</dbReference>
<protein>
    <recommendedName>
        <fullName evidence="1">Probable ATP-dependent transporter ycf16</fullName>
    </recommendedName>
</protein>
<dbReference type="STRING" id="2769.R7QUB8"/>
<dbReference type="SMART" id="SM00382">
    <property type="entry name" value="AAA"/>
    <property type="match status" value="1"/>
</dbReference>
<dbReference type="InterPro" id="IPR027417">
    <property type="entry name" value="P-loop_NTPase"/>
</dbReference>
<organism evidence="6 7">
    <name type="scientific">Chondrus crispus</name>
    <name type="common">Carrageen Irish moss</name>
    <name type="synonym">Polymorpha crispa</name>
    <dbReference type="NCBI Taxonomy" id="2769"/>
    <lineage>
        <taxon>Eukaryota</taxon>
        <taxon>Rhodophyta</taxon>
        <taxon>Florideophyceae</taxon>
        <taxon>Rhodymeniophycidae</taxon>
        <taxon>Gigartinales</taxon>
        <taxon>Gigartinaceae</taxon>
        <taxon>Chondrus</taxon>
    </lineage>
</organism>
<dbReference type="InterPro" id="IPR003593">
    <property type="entry name" value="AAA+_ATPase"/>
</dbReference>